<dbReference type="SMART" id="SM00344">
    <property type="entry name" value="HTH_ASNC"/>
    <property type="match status" value="1"/>
</dbReference>
<dbReference type="Pfam" id="PF01037">
    <property type="entry name" value="AsnC_trans_reg"/>
    <property type="match status" value="1"/>
</dbReference>
<evidence type="ECO:0000259" key="6">
    <source>
        <dbReference type="PROSITE" id="PS50956"/>
    </source>
</evidence>
<dbReference type="InterPro" id="IPR036390">
    <property type="entry name" value="WH_DNA-bd_sf"/>
</dbReference>
<name>A0ABQ6H947_9GAMM</name>
<keyword evidence="2" id="KW-0238">DNA-binding</keyword>
<dbReference type="Pfam" id="PF13412">
    <property type="entry name" value="HTH_24"/>
    <property type="match status" value="1"/>
</dbReference>
<dbReference type="InterPro" id="IPR011008">
    <property type="entry name" value="Dimeric_a/b-barrel"/>
</dbReference>
<dbReference type="InterPro" id="IPR036388">
    <property type="entry name" value="WH-like_DNA-bd_sf"/>
</dbReference>
<keyword evidence="8" id="KW-1185">Reference proteome</keyword>
<keyword evidence="3" id="KW-0010">Activator</keyword>
<dbReference type="InterPro" id="IPR019887">
    <property type="entry name" value="Tscrpt_reg_AsnC/Lrp_C"/>
</dbReference>
<sequence>MYLYDILYGEIFKWPYKILKLMNDKTRPLDRIDLTILDTLQKDGRISNVDLAKKVNLSPSPCLERVKRLESDGYIERYGAYLSADKLKYGMSAFIQVTLDRTTGDVFNQFRDEVVKIKEVAECHMVAGGFDYLLKLRFENMAAYRVVLGIIVELPAVSQTHTYVVMEEIKQDLGVPVID</sequence>
<dbReference type="PROSITE" id="PS00519">
    <property type="entry name" value="HTH_ASNC_1"/>
    <property type="match status" value="1"/>
</dbReference>
<organism evidence="7 8">
    <name type="scientific">Thalassotalea loyana</name>
    <dbReference type="NCBI Taxonomy" id="280483"/>
    <lineage>
        <taxon>Bacteria</taxon>
        <taxon>Pseudomonadati</taxon>
        <taxon>Pseudomonadota</taxon>
        <taxon>Gammaproteobacteria</taxon>
        <taxon>Alteromonadales</taxon>
        <taxon>Colwelliaceae</taxon>
        <taxon>Thalassotalea</taxon>
    </lineage>
</organism>
<dbReference type="Gene3D" id="3.30.70.920">
    <property type="match status" value="1"/>
</dbReference>
<dbReference type="CDD" id="cd00090">
    <property type="entry name" value="HTH_ARSR"/>
    <property type="match status" value="1"/>
</dbReference>
<proteinExistence type="predicted"/>
<evidence type="ECO:0000256" key="2">
    <source>
        <dbReference type="ARBA" id="ARBA00023125"/>
    </source>
</evidence>
<reference evidence="7 8" key="1">
    <citation type="submission" date="2023-03" db="EMBL/GenBank/DDBJ databases">
        <title>Thalassotalea loyana LMG 22536T draft genome sequence.</title>
        <authorList>
            <person name="Sawabe T."/>
        </authorList>
    </citation>
    <scope>NUCLEOTIDE SEQUENCE [LARGE SCALE GENOMIC DNA]</scope>
    <source>
        <strain evidence="7 8">LMG 22536</strain>
    </source>
</reference>
<evidence type="ECO:0000256" key="1">
    <source>
        <dbReference type="ARBA" id="ARBA00023015"/>
    </source>
</evidence>
<dbReference type="PROSITE" id="PS50956">
    <property type="entry name" value="HTH_ASNC_2"/>
    <property type="match status" value="1"/>
</dbReference>
<dbReference type="InterPro" id="IPR000485">
    <property type="entry name" value="AsnC-type_HTH_dom"/>
</dbReference>
<dbReference type="Gene3D" id="1.10.10.10">
    <property type="entry name" value="Winged helix-like DNA-binding domain superfamily/Winged helix DNA-binding domain"/>
    <property type="match status" value="1"/>
</dbReference>
<protein>
    <recommendedName>
        <fullName evidence="5">Leucine-responsive regulatory protein</fullName>
    </recommendedName>
</protein>
<dbReference type="PANTHER" id="PTHR30154">
    <property type="entry name" value="LEUCINE-RESPONSIVE REGULATORY PROTEIN"/>
    <property type="match status" value="1"/>
</dbReference>
<keyword evidence="4" id="KW-0804">Transcription</keyword>
<dbReference type="EMBL" id="BSSV01000001">
    <property type="protein sequence ID" value="GLX83989.1"/>
    <property type="molecule type" value="Genomic_DNA"/>
</dbReference>
<feature type="domain" description="HTH asnC-type" evidence="6">
    <location>
        <begin position="29"/>
        <end position="92"/>
    </location>
</feature>
<dbReference type="InterPro" id="IPR019885">
    <property type="entry name" value="Tscrpt_reg_HTH_AsnC-type_CS"/>
</dbReference>
<evidence type="ECO:0000313" key="8">
    <source>
        <dbReference type="Proteomes" id="UP001157134"/>
    </source>
</evidence>
<evidence type="ECO:0000256" key="3">
    <source>
        <dbReference type="ARBA" id="ARBA00023159"/>
    </source>
</evidence>
<accession>A0ABQ6H947</accession>
<dbReference type="PANTHER" id="PTHR30154:SF0">
    <property type="entry name" value="LEUCINE-RESPONSIVE REGULATORY PROTEIN"/>
    <property type="match status" value="1"/>
</dbReference>
<evidence type="ECO:0000313" key="7">
    <source>
        <dbReference type="EMBL" id="GLX83989.1"/>
    </source>
</evidence>
<gene>
    <name evidence="7" type="primary">lrp_1</name>
    <name evidence="7" type="ORF">tloyanaT_02410</name>
</gene>
<evidence type="ECO:0000256" key="4">
    <source>
        <dbReference type="ARBA" id="ARBA00023163"/>
    </source>
</evidence>
<dbReference type="InterPro" id="IPR019888">
    <property type="entry name" value="Tscrpt_reg_AsnC-like"/>
</dbReference>
<dbReference type="PRINTS" id="PR00033">
    <property type="entry name" value="HTHASNC"/>
</dbReference>
<comment type="caution">
    <text evidence="7">The sequence shown here is derived from an EMBL/GenBank/DDBJ whole genome shotgun (WGS) entry which is preliminary data.</text>
</comment>
<evidence type="ECO:0000256" key="5">
    <source>
        <dbReference type="ARBA" id="ARBA00039227"/>
    </source>
</evidence>
<dbReference type="Proteomes" id="UP001157134">
    <property type="component" value="Unassembled WGS sequence"/>
</dbReference>
<dbReference type="SUPFAM" id="SSF46785">
    <property type="entry name" value="Winged helix' DNA-binding domain"/>
    <property type="match status" value="1"/>
</dbReference>
<keyword evidence="1" id="KW-0805">Transcription regulation</keyword>
<dbReference type="SUPFAM" id="SSF54909">
    <property type="entry name" value="Dimeric alpha+beta barrel"/>
    <property type="match status" value="1"/>
</dbReference>
<dbReference type="InterPro" id="IPR011991">
    <property type="entry name" value="ArsR-like_HTH"/>
</dbReference>